<feature type="domain" description="ATPase F1/V1/A1 complex alpha/beta subunit nucleotide-binding" evidence="8">
    <location>
        <begin position="211"/>
        <end position="432"/>
    </location>
</feature>
<keyword evidence="3 7" id="KW-0547">Nucleotide-binding</keyword>
<protein>
    <recommendedName>
        <fullName evidence="7">V-type ATP synthase alpha chain</fullName>
        <ecNumber evidence="7">7.1.2.2</ecNumber>
    </recommendedName>
    <alternativeName>
        <fullName evidence="7">V-ATPase subunit A</fullName>
    </alternativeName>
</protein>
<dbReference type="RefSeq" id="WP_008909215.1">
    <property type="nucleotide sequence ID" value="NZ_CAKP01000096.1"/>
</dbReference>
<dbReference type="OrthoDB" id="9803053at2"/>
<evidence type="ECO:0000259" key="10">
    <source>
        <dbReference type="Pfam" id="PF16886"/>
    </source>
</evidence>
<keyword evidence="5 7" id="KW-1278">Translocase</keyword>
<dbReference type="Proteomes" id="UP000007652">
    <property type="component" value="Unassembled WGS sequence"/>
</dbReference>
<name>I7J5R6_9CLOT</name>
<dbReference type="InterPro" id="IPR023366">
    <property type="entry name" value="ATP_synth_asu-like_sf"/>
</dbReference>
<evidence type="ECO:0000259" key="8">
    <source>
        <dbReference type="Pfam" id="PF00006"/>
    </source>
</evidence>
<feature type="domain" description="ATP synthase A/B type C-terminal" evidence="11">
    <location>
        <begin position="440"/>
        <end position="541"/>
    </location>
</feature>
<dbReference type="GO" id="GO:0046933">
    <property type="term" value="F:proton-transporting ATP synthase activity, rotational mechanism"/>
    <property type="evidence" value="ECO:0007669"/>
    <property type="project" value="UniProtKB-UniRule"/>
</dbReference>
<feature type="domain" description="ATPase F1/V1/A1 complex alpha/beta subunit N-terminal" evidence="9">
    <location>
        <begin position="6"/>
        <end position="68"/>
    </location>
</feature>
<gene>
    <name evidence="7" type="primary">atpA</name>
    <name evidence="12" type="ORF">CAAU_1873</name>
</gene>
<dbReference type="Gene3D" id="1.10.1140.10">
    <property type="entry name" value="Bovine Mitochondrial F1-atpase, Atp Synthase Beta Chain, Chain D, domain 3"/>
    <property type="match status" value="1"/>
</dbReference>
<dbReference type="InterPro" id="IPR027417">
    <property type="entry name" value="P-loop_NTPase"/>
</dbReference>
<evidence type="ECO:0000313" key="12">
    <source>
        <dbReference type="EMBL" id="CCJ33957.1"/>
    </source>
</evidence>
<dbReference type="HAMAP" id="MF_00309">
    <property type="entry name" value="ATP_synth_A_arch"/>
    <property type="match status" value="1"/>
</dbReference>
<dbReference type="CDD" id="cd18111">
    <property type="entry name" value="ATP-synt_V_A-type_alpha_C"/>
    <property type="match status" value="1"/>
</dbReference>
<dbReference type="STRING" id="857293.CAAU_1873"/>
<keyword evidence="13" id="KW-1185">Reference proteome</keyword>
<dbReference type="InterPro" id="IPR004100">
    <property type="entry name" value="ATPase_F1/V1/A1_a/bsu_N"/>
</dbReference>
<dbReference type="Pfam" id="PF02874">
    <property type="entry name" value="ATP-synt_ab_N"/>
    <property type="match status" value="1"/>
</dbReference>
<dbReference type="GO" id="GO:0042777">
    <property type="term" value="P:proton motive force-driven plasma membrane ATP synthesis"/>
    <property type="evidence" value="ECO:0007669"/>
    <property type="project" value="UniProtKB-UniRule"/>
</dbReference>
<comment type="caution">
    <text evidence="12">The sequence shown here is derived from an EMBL/GenBank/DDBJ whole genome shotgun (WGS) entry which is preliminary data.</text>
</comment>
<comment type="similarity">
    <text evidence="1 7">Belongs to the ATPase alpha/beta chains family.</text>
</comment>
<keyword evidence="7" id="KW-0375">Hydrogen ion transport</keyword>
<dbReference type="Gene3D" id="3.40.50.300">
    <property type="entry name" value="P-loop containing nucleotide triphosphate hydrolases"/>
    <property type="match status" value="1"/>
</dbReference>
<dbReference type="InterPro" id="IPR031686">
    <property type="entry name" value="ATP-synth_a_Xtn"/>
</dbReference>
<dbReference type="eggNOG" id="COG1155">
    <property type="taxonomic scope" value="Bacteria"/>
</dbReference>
<feature type="binding site" evidence="7">
    <location>
        <begin position="231"/>
        <end position="238"/>
    </location>
    <ligand>
        <name>ATP</name>
        <dbReference type="ChEBI" id="CHEBI:30616"/>
    </ligand>
</feature>
<keyword evidence="12" id="KW-0378">Hydrolase</keyword>
<evidence type="ECO:0000259" key="9">
    <source>
        <dbReference type="Pfam" id="PF02874"/>
    </source>
</evidence>
<organism evidence="12 13">
    <name type="scientific">Caloramator australicus RC3</name>
    <dbReference type="NCBI Taxonomy" id="857293"/>
    <lineage>
        <taxon>Bacteria</taxon>
        <taxon>Bacillati</taxon>
        <taxon>Bacillota</taxon>
        <taxon>Clostridia</taxon>
        <taxon>Eubacteriales</taxon>
        <taxon>Clostridiaceae</taxon>
        <taxon>Caloramator</taxon>
    </lineage>
</organism>
<dbReference type="SUPFAM" id="SSF52540">
    <property type="entry name" value="P-loop containing nucleoside triphosphate hydrolases"/>
    <property type="match status" value="1"/>
</dbReference>
<dbReference type="InterPro" id="IPR000194">
    <property type="entry name" value="ATPase_F1/V1/A1_a/bsu_nucl-bd"/>
</dbReference>
<evidence type="ECO:0000313" key="13">
    <source>
        <dbReference type="Proteomes" id="UP000007652"/>
    </source>
</evidence>
<proteinExistence type="inferred from homology"/>
<comment type="catalytic activity">
    <reaction evidence="7">
        <text>ATP + H2O + 4 H(+)(in) = ADP + phosphate + 5 H(+)(out)</text>
        <dbReference type="Rhea" id="RHEA:57720"/>
        <dbReference type="ChEBI" id="CHEBI:15377"/>
        <dbReference type="ChEBI" id="CHEBI:15378"/>
        <dbReference type="ChEBI" id="CHEBI:30616"/>
        <dbReference type="ChEBI" id="CHEBI:43474"/>
        <dbReference type="ChEBI" id="CHEBI:456216"/>
        <dbReference type="EC" id="7.1.2.2"/>
    </reaction>
</comment>
<dbReference type="PANTHER" id="PTHR43607:SF1">
    <property type="entry name" value="H(+)-TRANSPORTING TWO-SECTOR ATPASE"/>
    <property type="match status" value="1"/>
</dbReference>
<dbReference type="PANTHER" id="PTHR43607">
    <property type="entry name" value="V-TYPE PROTON ATPASE CATALYTIC SUBUNIT A"/>
    <property type="match status" value="1"/>
</dbReference>
<feature type="domain" description="ATPsynthase alpha/beta subunit barrel-sandwich" evidence="10">
    <location>
        <begin position="110"/>
        <end position="193"/>
    </location>
</feature>
<dbReference type="Gene3D" id="2.40.30.20">
    <property type="match status" value="1"/>
</dbReference>
<dbReference type="Pfam" id="PF22919">
    <property type="entry name" value="ATP-synt_VA_C"/>
    <property type="match status" value="1"/>
</dbReference>
<accession>I7J5R6</accession>
<dbReference type="Pfam" id="PF16886">
    <property type="entry name" value="ATP-synt_ab_Xtn"/>
    <property type="match status" value="1"/>
</dbReference>
<evidence type="ECO:0000259" key="11">
    <source>
        <dbReference type="Pfam" id="PF22919"/>
    </source>
</evidence>
<dbReference type="GO" id="GO:0046961">
    <property type="term" value="F:proton-transporting ATPase activity, rotational mechanism"/>
    <property type="evidence" value="ECO:0007669"/>
    <property type="project" value="InterPro"/>
</dbReference>
<dbReference type="Pfam" id="PF00006">
    <property type="entry name" value="ATP-synt_ab"/>
    <property type="match status" value="1"/>
</dbReference>
<dbReference type="InterPro" id="IPR036121">
    <property type="entry name" value="ATPase_F1/V1/A1_a/bsu_N_sf"/>
</dbReference>
<dbReference type="NCBIfam" id="NF003220">
    <property type="entry name" value="PRK04192.1"/>
    <property type="match status" value="1"/>
</dbReference>
<keyword evidence="2 7" id="KW-0813">Transport</keyword>
<evidence type="ECO:0000256" key="4">
    <source>
        <dbReference type="ARBA" id="ARBA00022840"/>
    </source>
</evidence>
<dbReference type="InterPro" id="IPR024034">
    <property type="entry name" value="ATPase_F1/V1_b/a_C"/>
</dbReference>
<dbReference type="GO" id="GO:0016787">
    <property type="term" value="F:hydrolase activity"/>
    <property type="evidence" value="ECO:0007669"/>
    <property type="project" value="UniProtKB-KW"/>
</dbReference>
<dbReference type="EC" id="7.1.2.2" evidence="7"/>
<dbReference type="CDD" id="cd01134">
    <property type="entry name" value="V_A-ATPase_A"/>
    <property type="match status" value="1"/>
</dbReference>
<evidence type="ECO:0000256" key="3">
    <source>
        <dbReference type="ARBA" id="ARBA00022741"/>
    </source>
</evidence>
<comment type="function">
    <text evidence="7">Produces ATP from ADP in the presence of a proton gradient across the membrane. The V-type alpha chain is a catalytic subunit.</text>
</comment>
<evidence type="ECO:0000256" key="2">
    <source>
        <dbReference type="ARBA" id="ARBA00022448"/>
    </source>
</evidence>
<dbReference type="GO" id="GO:0045259">
    <property type="term" value="C:proton-transporting ATP synthase complex"/>
    <property type="evidence" value="ECO:0007669"/>
    <property type="project" value="UniProtKB-ARBA"/>
</dbReference>
<dbReference type="EMBL" id="CAKP01000096">
    <property type="protein sequence ID" value="CCJ33957.1"/>
    <property type="molecule type" value="Genomic_DNA"/>
</dbReference>
<keyword evidence="4 7" id="KW-0067">ATP-binding</keyword>
<dbReference type="InterPro" id="IPR022878">
    <property type="entry name" value="V-ATPase_asu"/>
</dbReference>
<reference evidence="12 13" key="1">
    <citation type="journal article" date="2011" name="J. Bacteriol.">
        <title>Draft genome sequence of Caloramator australicus strain RC3T, a thermoanaerobe from the Great Artesian Basin of Australia.</title>
        <authorList>
            <person name="Ogg C.D."/>
            <person name="Patel B.K.C."/>
        </authorList>
    </citation>
    <scope>NUCLEOTIDE SEQUENCE [LARGE SCALE GENOMIC DNA]</scope>
    <source>
        <strain evidence="12 13">RC3</strain>
    </source>
</reference>
<dbReference type="AlphaFoldDB" id="I7J5R6"/>
<evidence type="ECO:0000256" key="5">
    <source>
        <dbReference type="ARBA" id="ARBA00022967"/>
    </source>
</evidence>
<dbReference type="GO" id="GO:0005524">
    <property type="term" value="F:ATP binding"/>
    <property type="evidence" value="ECO:0007669"/>
    <property type="project" value="UniProtKB-UniRule"/>
</dbReference>
<evidence type="ECO:0000256" key="1">
    <source>
        <dbReference type="ARBA" id="ARBA00008936"/>
    </source>
</evidence>
<evidence type="ECO:0000256" key="7">
    <source>
        <dbReference type="HAMAP-Rule" id="MF_00309"/>
    </source>
</evidence>
<dbReference type="Gene3D" id="2.40.50.100">
    <property type="match status" value="1"/>
</dbReference>
<dbReference type="SUPFAM" id="SSF50615">
    <property type="entry name" value="N-terminal domain of alpha and beta subunits of F1 ATP synthase"/>
    <property type="match status" value="1"/>
</dbReference>
<sequence length="587" mass="66827">MDNGIITYINGPVIKAKNMKNFRMREMVAVGEKKLIGEVISIYEDFGTVQVYEETAGLKIGEFVYPTGKPLSVKLGPGIIGNIFDGIERPLNKIKEYSGNFINEGIGLISIDPNKRWKVNFLVKEGEYLEEGQPFAYVEETPLIKHYIMVPPKVKGRVTYVAADSEYCIEDVILKLQDDKEYELKMYQEWPVRIPRPVKRRFPIEKPLITGQRVIDTFFPIAKGGTAAIPGGFGTGKTMTQHQLAKWSDADVIVYIGCGERGNEMTEVLEDFPKLIDPNSNLPLMNRTILIANTSNMPVAAREASIYTGITIAEYFRDMGYNVAIMADSTSRWAEALREISGRLEEMPAEEGYPAYLASRLAEFYERAGYVETLSGKEASVSIIGAVSPAGGDFSEPVTQNTKRFVSVFLSLDRNLAYSRHYPAINWLSSYSGYLSLLNDWYRKNVSEDFFKLRGEMLKVLQEENKLLEIVKLVGEDVLPDDQRLILEVARLIKIGFLQQNAYHPEDTYVPLHKQYNMLRMIKLFYDKALFAIKKGVPIGKIRQMKGYSEILKMKYSIPNEYKDEFDNLQRNIEEEFSQILKSYEGD</sequence>
<keyword evidence="7" id="KW-0066">ATP synthesis</keyword>
<dbReference type="InterPro" id="IPR055190">
    <property type="entry name" value="ATP-synt_VA_C"/>
</dbReference>
<keyword evidence="6 7" id="KW-0406">Ion transport</keyword>
<dbReference type="SUPFAM" id="SSF47917">
    <property type="entry name" value="C-terminal domain of alpha and beta subunits of F1 ATP synthase"/>
    <property type="match status" value="1"/>
</dbReference>
<evidence type="ECO:0000256" key="6">
    <source>
        <dbReference type="ARBA" id="ARBA00023065"/>
    </source>
</evidence>